<dbReference type="InterPro" id="IPR009030">
    <property type="entry name" value="Growth_fac_rcpt_cys_sf"/>
</dbReference>
<feature type="compositionally biased region" description="Low complexity" evidence="1">
    <location>
        <begin position="376"/>
        <end position="394"/>
    </location>
</feature>
<keyword evidence="3" id="KW-1185">Reference proteome</keyword>
<dbReference type="SUPFAM" id="SSF57184">
    <property type="entry name" value="Growth factor receptor domain"/>
    <property type="match status" value="1"/>
</dbReference>
<name>A0ABQ8Y3Z7_9EUKA</name>
<dbReference type="Gene3D" id="2.60.120.920">
    <property type="match status" value="1"/>
</dbReference>
<dbReference type="CDD" id="cd00185">
    <property type="entry name" value="TNFRSF"/>
    <property type="match status" value="1"/>
</dbReference>
<feature type="compositionally biased region" description="Acidic residues" evidence="1">
    <location>
        <begin position="741"/>
        <end position="770"/>
    </location>
</feature>
<dbReference type="EMBL" id="JAOAOG010000221">
    <property type="protein sequence ID" value="KAJ6239542.1"/>
    <property type="molecule type" value="Genomic_DNA"/>
</dbReference>
<feature type="region of interest" description="Disordered" evidence="1">
    <location>
        <begin position="734"/>
        <end position="777"/>
    </location>
</feature>
<evidence type="ECO:0000256" key="1">
    <source>
        <dbReference type="SAM" id="MobiDB-lite"/>
    </source>
</evidence>
<dbReference type="SMART" id="SM01411">
    <property type="entry name" value="Ephrin_rec_like"/>
    <property type="match status" value="2"/>
</dbReference>
<reference evidence="2" key="1">
    <citation type="submission" date="2022-08" db="EMBL/GenBank/DDBJ databases">
        <title>Novel sulfate-reducing endosymbionts in the free-living metamonad Anaeramoeba.</title>
        <authorList>
            <person name="Jerlstrom-Hultqvist J."/>
            <person name="Cepicka I."/>
            <person name="Gallot-Lavallee L."/>
            <person name="Salas-Leiva D."/>
            <person name="Curtis B.A."/>
            <person name="Zahonova K."/>
            <person name="Pipaliya S."/>
            <person name="Dacks J."/>
            <person name="Roger A.J."/>
        </authorList>
    </citation>
    <scope>NUCLEOTIDE SEQUENCE</scope>
    <source>
        <strain evidence="2">Schooner1</strain>
    </source>
</reference>
<feature type="region of interest" description="Disordered" evidence="1">
    <location>
        <begin position="371"/>
        <end position="394"/>
    </location>
</feature>
<accession>A0ABQ8Y3Z7</accession>
<evidence type="ECO:0000313" key="2">
    <source>
        <dbReference type="EMBL" id="KAJ6239542.1"/>
    </source>
</evidence>
<gene>
    <name evidence="2" type="ORF">M0813_25004</name>
</gene>
<protein>
    <submittedName>
        <fullName evidence="2">Insulin-like growth factor binding protein</fullName>
    </submittedName>
</protein>
<organism evidence="2 3">
    <name type="scientific">Anaeramoeba flamelloides</name>
    <dbReference type="NCBI Taxonomy" id="1746091"/>
    <lineage>
        <taxon>Eukaryota</taxon>
        <taxon>Metamonada</taxon>
        <taxon>Anaeramoebidae</taxon>
        <taxon>Anaeramoeba</taxon>
    </lineage>
</organism>
<dbReference type="Gene3D" id="2.10.50.10">
    <property type="entry name" value="Tumor Necrosis Factor Receptor, subunit A, domain 2"/>
    <property type="match status" value="1"/>
</dbReference>
<evidence type="ECO:0000313" key="3">
    <source>
        <dbReference type="Proteomes" id="UP001150062"/>
    </source>
</evidence>
<dbReference type="InterPro" id="IPR043136">
    <property type="entry name" value="B30.2/SPRY_sf"/>
</dbReference>
<sequence length="968" mass="109630">MNYKNVLKLKNQNKTTWNSSKEFRGIILGQNKYMSGKHKIKIKIDQFPISISEENAIILGVVNTQNRKNLIKNRDYEGTYYFETFGNYNLLKSLKKKEENGKEYEKRCPNIFNLKQNDIFEILLDMDQKTIEFQINQNNLGGWGNLPKSVHFFAYLAYMGGYRNNQITLMTKFDEKTKTILYVNTKVKNHPNQHKKQILFVGDTLNEVTWYFQESSVFVSHKSGNQFTIDFLVHDSFRIYEKQIGSNCQDFEKTIQRITQQKKERKTKKEEIDKQGTNRCSIYYIWPKINVTLEFTLEEKTQNIKYNLFLPNYRSLKYFHLSYKTKLDLKVNQLNELEFLDSNSKVIFKESAPLFFQKGFVFKGKYFLSQQSPPLKSNTSTSTSTSTNTNTNIKTNTNIDIKTKDTKTKQKPKKTNIRFGFETGNQNIKDFDPLSPIILDPAYSTYIGGGDSDKLYSSQYDSEGMAVSAGESSSVDFLGVSTFLTSGRKNKTEGTNNGLLIKVDPLQGNLVYSTFIGSSYGDTIYSLKLSQNDANVIVGTTLGFKNLSNSYIADNTYPVTENSDLVICSKERNTTQSFLSIISSNGSSLSYSTYICISEKTQVYGVEFVNNYTQLLTCGNIKGNNDYGYNTNDQIFFKRISFLKEGHDDTIIYIDTYDYLTFPKPTSTMMQIINNTIYAVANAMKIVTEKENYEDEIEYNCYSVAKNKNSNDLFIGGSTYGGDLLTTENAYQKSRMNGNDANDDDNDDDGDDDEDEDDDEDDDDDDDEDYNSNLPDFLISGPGDLLMGSTDAVLISINDLCMEGFYQSREGTCVPCPIGTYALSQTASGNQTHLKAPALIAPREPIATKRAQQFAYPAVKGHMEILRNYFHALIVARALIILKNGSSDETDCIKCPKGTYSNALGSVSLVDCKTCPINYISNQTGSSACIQCTKGYESNAQNSQCVTCSEGYLKDSKEQLPKMPNKYI</sequence>
<comment type="caution">
    <text evidence="2">The sequence shown here is derived from an EMBL/GenBank/DDBJ whole genome shotgun (WGS) entry which is preliminary data.</text>
</comment>
<proteinExistence type="predicted"/>
<dbReference type="Proteomes" id="UP001150062">
    <property type="component" value="Unassembled WGS sequence"/>
</dbReference>